<keyword evidence="3" id="KW-1185">Reference proteome</keyword>
<name>A0A9P5HUJ8_9HELO</name>
<gene>
    <name evidence="2" type="ORF">EAE97_011609</name>
</gene>
<dbReference type="Proteomes" id="UP000710849">
    <property type="component" value="Unassembled WGS sequence"/>
</dbReference>
<comment type="caution">
    <text evidence="2">The sequence shown here is derived from an EMBL/GenBank/DDBJ whole genome shotgun (WGS) entry which is preliminary data.</text>
</comment>
<dbReference type="AlphaFoldDB" id="A0A9P5HUJ8"/>
<accession>A0A9P5HUJ8</accession>
<proteinExistence type="predicted"/>
<evidence type="ECO:0000313" key="3">
    <source>
        <dbReference type="Proteomes" id="UP000710849"/>
    </source>
</evidence>
<dbReference type="EMBL" id="RCSW01000039">
    <property type="protein sequence ID" value="KAF7919691.1"/>
    <property type="molecule type" value="Genomic_DNA"/>
</dbReference>
<sequence length="49" mass="5811">MVEALREREGSRGDDDSSREEIREGRFDIMMTECVTELPYCSRQETIQR</sequence>
<dbReference type="RefSeq" id="XP_038727022.1">
    <property type="nucleotide sequence ID" value="XM_038882124.1"/>
</dbReference>
<evidence type="ECO:0000313" key="2">
    <source>
        <dbReference type="EMBL" id="KAF7919691.1"/>
    </source>
</evidence>
<evidence type="ECO:0000256" key="1">
    <source>
        <dbReference type="SAM" id="MobiDB-lite"/>
    </source>
</evidence>
<protein>
    <submittedName>
        <fullName evidence="2">Uncharacterized protein</fullName>
    </submittedName>
</protein>
<reference evidence="2 3" key="1">
    <citation type="journal article" date="2020" name="Genome Biol. Evol.">
        <title>Comparative genomics of Sclerotiniaceae.</title>
        <authorList>
            <person name="Valero Jimenez C.A."/>
            <person name="Steentjes M."/>
            <person name="Scholten O.E."/>
            <person name="Van Kan J.A.L."/>
        </authorList>
    </citation>
    <scope>NUCLEOTIDE SEQUENCE [LARGE SCALE GENOMIC DNA]</scope>
    <source>
        <strain evidence="2 3">MUCL 94</strain>
    </source>
</reference>
<dbReference type="GeneID" id="62155197"/>
<organism evidence="2 3">
    <name type="scientific">Botrytis byssoidea</name>
    <dbReference type="NCBI Taxonomy" id="139641"/>
    <lineage>
        <taxon>Eukaryota</taxon>
        <taxon>Fungi</taxon>
        <taxon>Dikarya</taxon>
        <taxon>Ascomycota</taxon>
        <taxon>Pezizomycotina</taxon>
        <taxon>Leotiomycetes</taxon>
        <taxon>Helotiales</taxon>
        <taxon>Sclerotiniaceae</taxon>
        <taxon>Botrytis</taxon>
    </lineage>
</organism>
<feature type="region of interest" description="Disordered" evidence="1">
    <location>
        <begin position="1"/>
        <end position="25"/>
    </location>
</feature>